<dbReference type="Gene3D" id="3.30.40.10">
    <property type="entry name" value="Zinc/RING finger domain, C3HC4 (zinc finger)"/>
    <property type="match status" value="1"/>
</dbReference>
<sequence>MLSQSSNALAFNSLFFIRKVWIFILTLTTNYDPPGNVWYCFDVLGSIAETIWILLFTLSLLIHFYSYHVTSKQSLWSLFCKDPVEAYLFTISCIDLHLSEDRLDARTSSDRLDEFLEIRDSRLLPFNVGVYNNNDDDFPLDEEYYQSKYKNIRLYRIRSEKKKWTSNNADQTIQSQSNVRTTTDLQVPLKYNLVVKNIDDIDQQFICQSCHLVLRQPFQLRCGHRQCQSCIEAHNHSTIHCCSCSGVFTINEVDESKREEHYLTSTHQILLLNILRRLKLTRGNYDLRHIMEILKALAIVSNDAAILSNSMQQIVGERDLRRQVLQRHNHEFSILKILIENRETDLHRFITIQNALPREILSIEQQLDDKQIISFDGRLKWKITDLRAKLYDARSERQRSIYSPEFYTSKNGYKMCSRLFLNGINDARNTHMSIYFILMPNEYDAILEWPFHYKVKFSLINKDNQHHFVNFFWPDINSICFHRPRLQMNEGYGFEKFISLEEFQQKQDQYIQDDTIFIEIKVDFISKPPENWSDSGQILLQDEQHIDTIDDDIMQRALFSMHN</sequence>
<accession>A0A819VL12</accession>
<evidence type="ECO:0000256" key="1">
    <source>
        <dbReference type="SAM" id="Phobius"/>
    </source>
</evidence>
<dbReference type="SMART" id="SM00061">
    <property type="entry name" value="MATH"/>
    <property type="match status" value="1"/>
</dbReference>
<dbReference type="GO" id="GO:0043122">
    <property type="term" value="P:regulation of canonical NF-kappaB signal transduction"/>
    <property type="evidence" value="ECO:0007669"/>
    <property type="project" value="TreeGrafter"/>
</dbReference>
<feature type="transmembrane region" description="Helical" evidence="1">
    <location>
        <begin position="43"/>
        <end position="65"/>
    </location>
</feature>
<dbReference type="InterPro" id="IPR008974">
    <property type="entry name" value="TRAF-like"/>
</dbReference>
<evidence type="ECO:0000259" key="2">
    <source>
        <dbReference type="PROSITE" id="PS50144"/>
    </source>
</evidence>
<protein>
    <recommendedName>
        <fullName evidence="2">MATH domain-containing protein</fullName>
    </recommendedName>
</protein>
<comment type="caution">
    <text evidence="3">The sequence shown here is derived from an EMBL/GenBank/DDBJ whole genome shotgun (WGS) entry which is preliminary data.</text>
</comment>
<dbReference type="Gene3D" id="2.60.210.10">
    <property type="entry name" value="Apoptosis, Tumor Necrosis Factor Receptor Associated Protein 2, Chain A"/>
    <property type="match status" value="1"/>
</dbReference>
<dbReference type="InterPro" id="IPR013083">
    <property type="entry name" value="Znf_RING/FYVE/PHD"/>
</dbReference>
<dbReference type="Proteomes" id="UP000663844">
    <property type="component" value="Unassembled WGS sequence"/>
</dbReference>
<reference evidence="3" key="1">
    <citation type="submission" date="2021-02" db="EMBL/GenBank/DDBJ databases">
        <authorList>
            <person name="Nowell W R."/>
        </authorList>
    </citation>
    <scope>NUCLEOTIDE SEQUENCE</scope>
</reference>
<dbReference type="CDD" id="cd00270">
    <property type="entry name" value="MATH_TRAF_C"/>
    <property type="match status" value="1"/>
</dbReference>
<dbReference type="InterPro" id="IPR049342">
    <property type="entry name" value="TRAF1-6_MATH_dom"/>
</dbReference>
<dbReference type="SUPFAM" id="SSF57850">
    <property type="entry name" value="RING/U-box"/>
    <property type="match status" value="1"/>
</dbReference>
<dbReference type="PANTHER" id="PTHR10131">
    <property type="entry name" value="TNF RECEPTOR ASSOCIATED FACTOR"/>
    <property type="match status" value="1"/>
</dbReference>
<dbReference type="AlphaFoldDB" id="A0A819VL12"/>
<dbReference type="EMBL" id="CAJOAZ010005719">
    <property type="protein sequence ID" value="CAF4110514.1"/>
    <property type="molecule type" value="Genomic_DNA"/>
</dbReference>
<organism evidence="3 4">
    <name type="scientific">Adineta steineri</name>
    <dbReference type="NCBI Taxonomy" id="433720"/>
    <lineage>
        <taxon>Eukaryota</taxon>
        <taxon>Metazoa</taxon>
        <taxon>Spiralia</taxon>
        <taxon>Gnathifera</taxon>
        <taxon>Rotifera</taxon>
        <taxon>Eurotatoria</taxon>
        <taxon>Bdelloidea</taxon>
        <taxon>Adinetida</taxon>
        <taxon>Adinetidae</taxon>
        <taxon>Adineta</taxon>
    </lineage>
</organism>
<keyword evidence="1" id="KW-0812">Transmembrane</keyword>
<dbReference type="SUPFAM" id="SSF49599">
    <property type="entry name" value="TRAF domain-like"/>
    <property type="match status" value="1"/>
</dbReference>
<dbReference type="InterPro" id="IPR002083">
    <property type="entry name" value="MATH/TRAF_dom"/>
</dbReference>
<dbReference type="PROSITE" id="PS50144">
    <property type="entry name" value="MATH"/>
    <property type="match status" value="1"/>
</dbReference>
<dbReference type="Pfam" id="PF21355">
    <property type="entry name" value="TRAF-mep_MATH"/>
    <property type="match status" value="1"/>
</dbReference>
<name>A0A819VL12_9BILA</name>
<evidence type="ECO:0000313" key="4">
    <source>
        <dbReference type="Proteomes" id="UP000663844"/>
    </source>
</evidence>
<dbReference type="PANTHER" id="PTHR10131:SF94">
    <property type="entry name" value="TNF RECEPTOR-ASSOCIATED FACTOR 4"/>
    <property type="match status" value="1"/>
</dbReference>
<keyword evidence="1" id="KW-1133">Transmembrane helix</keyword>
<feature type="domain" description="MATH" evidence="2">
    <location>
        <begin position="376"/>
        <end position="522"/>
    </location>
</feature>
<feature type="transmembrane region" description="Helical" evidence="1">
    <location>
        <begin position="9"/>
        <end position="31"/>
    </location>
</feature>
<proteinExistence type="predicted"/>
<evidence type="ECO:0000313" key="3">
    <source>
        <dbReference type="EMBL" id="CAF4110514.1"/>
    </source>
</evidence>
<gene>
    <name evidence="3" type="ORF">OXD698_LOCUS35913</name>
</gene>
<keyword evidence="1" id="KW-0472">Membrane</keyword>